<organism evidence="2 3">
    <name type="scientific">Portunus trituberculatus</name>
    <name type="common">Swimming crab</name>
    <name type="synonym">Neptunus trituberculatus</name>
    <dbReference type="NCBI Taxonomy" id="210409"/>
    <lineage>
        <taxon>Eukaryota</taxon>
        <taxon>Metazoa</taxon>
        <taxon>Ecdysozoa</taxon>
        <taxon>Arthropoda</taxon>
        <taxon>Crustacea</taxon>
        <taxon>Multicrustacea</taxon>
        <taxon>Malacostraca</taxon>
        <taxon>Eumalacostraca</taxon>
        <taxon>Eucarida</taxon>
        <taxon>Decapoda</taxon>
        <taxon>Pleocyemata</taxon>
        <taxon>Brachyura</taxon>
        <taxon>Eubrachyura</taxon>
        <taxon>Portunoidea</taxon>
        <taxon>Portunidae</taxon>
        <taxon>Portuninae</taxon>
        <taxon>Portunus</taxon>
    </lineage>
</organism>
<protein>
    <submittedName>
        <fullName evidence="2">Uncharacterized protein</fullName>
    </submittedName>
</protein>
<accession>A0A5B7IW72</accession>
<reference evidence="2 3" key="1">
    <citation type="submission" date="2019-05" db="EMBL/GenBank/DDBJ databases">
        <title>Another draft genome of Portunus trituberculatus and its Hox gene families provides insights of decapod evolution.</title>
        <authorList>
            <person name="Jeong J.-H."/>
            <person name="Song I."/>
            <person name="Kim S."/>
            <person name="Choi T."/>
            <person name="Kim D."/>
            <person name="Ryu S."/>
            <person name="Kim W."/>
        </authorList>
    </citation>
    <scope>NUCLEOTIDE SEQUENCE [LARGE SCALE GENOMIC DNA]</scope>
    <source>
        <tissue evidence="2">Muscle</tissue>
    </source>
</reference>
<sequence>MLLTLPSTPPSHSSLLQAIRGRRMRRRRKRRRKRMRKRMRRKKVEKEGVS</sequence>
<keyword evidence="3" id="KW-1185">Reference proteome</keyword>
<gene>
    <name evidence="2" type="ORF">E2C01_083066</name>
</gene>
<evidence type="ECO:0000313" key="3">
    <source>
        <dbReference type="Proteomes" id="UP000324222"/>
    </source>
</evidence>
<proteinExistence type="predicted"/>
<feature type="compositionally biased region" description="Basic residues" evidence="1">
    <location>
        <begin position="20"/>
        <end position="43"/>
    </location>
</feature>
<dbReference type="AlphaFoldDB" id="A0A5B7IW72"/>
<feature type="region of interest" description="Disordered" evidence="1">
    <location>
        <begin position="1"/>
        <end position="50"/>
    </location>
</feature>
<evidence type="ECO:0000313" key="2">
    <source>
        <dbReference type="EMBL" id="MPC88172.1"/>
    </source>
</evidence>
<feature type="compositionally biased region" description="Low complexity" evidence="1">
    <location>
        <begin position="1"/>
        <end position="16"/>
    </location>
</feature>
<comment type="caution">
    <text evidence="2">The sequence shown here is derived from an EMBL/GenBank/DDBJ whole genome shotgun (WGS) entry which is preliminary data.</text>
</comment>
<dbReference type="Proteomes" id="UP000324222">
    <property type="component" value="Unassembled WGS sequence"/>
</dbReference>
<dbReference type="EMBL" id="VSRR010076883">
    <property type="protein sequence ID" value="MPC88172.1"/>
    <property type="molecule type" value="Genomic_DNA"/>
</dbReference>
<evidence type="ECO:0000256" key="1">
    <source>
        <dbReference type="SAM" id="MobiDB-lite"/>
    </source>
</evidence>
<name>A0A5B7IW72_PORTR</name>